<dbReference type="InterPro" id="IPR013784">
    <property type="entry name" value="Carb-bd-like_fold"/>
</dbReference>
<evidence type="ECO:0000256" key="1">
    <source>
        <dbReference type="ARBA" id="ARBA00004442"/>
    </source>
</evidence>
<keyword evidence="2" id="KW-0472">Membrane</keyword>
<keyword evidence="5" id="KW-0645">Protease</keyword>
<accession>A0A2T0TMU3</accession>
<dbReference type="PANTHER" id="PTHR40980:SF4">
    <property type="entry name" value="TONB-DEPENDENT RECEPTOR-LIKE BETA-BARREL DOMAIN-CONTAINING PROTEIN"/>
    <property type="match status" value="1"/>
</dbReference>
<dbReference type="GO" id="GO:0009279">
    <property type="term" value="C:cell outer membrane"/>
    <property type="evidence" value="ECO:0007669"/>
    <property type="project" value="UniProtKB-SubCell"/>
</dbReference>
<keyword evidence="5" id="KW-0121">Carboxypeptidase</keyword>
<dbReference type="PANTHER" id="PTHR40980">
    <property type="entry name" value="PLUG DOMAIN-CONTAINING PROTEIN"/>
    <property type="match status" value="1"/>
</dbReference>
<name>A0A2T0TMU3_9BACT</name>
<dbReference type="EMBL" id="PVTE01000001">
    <property type="protein sequence ID" value="PRY47054.1"/>
    <property type="molecule type" value="Genomic_DNA"/>
</dbReference>
<dbReference type="InterPro" id="IPR041700">
    <property type="entry name" value="OMP_b-brl_3"/>
</dbReference>
<dbReference type="Gene3D" id="2.60.40.1120">
    <property type="entry name" value="Carboxypeptidase-like, regulatory domain"/>
    <property type="match status" value="1"/>
</dbReference>
<feature type="domain" description="Outer membrane protein beta-barrel" evidence="4">
    <location>
        <begin position="377"/>
        <end position="779"/>
    </location>
</feature>
<gene>
    <name evidence="5" type="ORF">CLV58_101118</name>
</gene>
<evidence type="ECO:0000313" key="6">
    <source>
        <dbReference type="Proteomes" id="UP000238375"/>
    </source>
</evidence>
<dbReference type="AlphaFoldDB" id="A0A2T0TMU3"/>
<dbReference type="RefSeq" id="WP_106135816.1">
    <property type="nucleotide sequence ID" value="NZ_PVTE01000001.1"/>
</dbReference>
<reference evidence="5 6" key="1">
    <citation type="submission" date="2018-03" db="EMBL/GenBank/DDBJ databases">
        <title>Genomic Encyclopedia of Archaeal and Bacterial Type Strains, Phase II (KMG-II): from individual species to whole genera.</title>
        <authorList>
            <person name="Goeker M."/>
        </authorList>
    </citation>
    <scope>NUCLEOTIDE SEQUENCE [LARGE SCALE GENOMIC DNA]</scope>
    <source>
        <strain evidence="5 6">DSM 28354</strain>
    </source>
</reference>
<evidence type="ECO:0000313" key="5">
    <source>
        <dbReference type="EMBL" id="PRY47054.1"/>
    </source>
</evidence>
<dbReference type="GO" id="GO:0030246">
    <property type="term" value="F:carbohydrate binding"/>
    <property type="evidence" value="ECO:0007669"/>
    <property type="project" value="InterPro"/>
</dbReference>
<comment type="subcellular location">
    <subcellularLocation>
        <location evidence="1">Cell outer membrane</location>
    </subcellularLocation>
</comment>
<dbReference type="SUPFAM" id="SSF56935">
    <property type="entry name" value="Porins"/>
    <property type="match status" value="1"/>
</dbReference>
<dbReference type="SUPFAM" id="SSF49452">
    <property type="entry name" value="Starch-binding domain-like"/>
    <property type="match status" value="1"/>
</dbReference>
<evidence type="ECO:0000256" key="2">
    <source>
        <dbReference type="ARBA" id="ARBA00023136"/>
    </source>
</evidence>
<protein>
    <submittedName>
        <fullName evidence="5">Carboxypeptidase family protein</fullName>
    </submittedName>
</protein>
<dbReference type="Pfam" id="PF13620">
    <property type="entry name" value="CarboxypepD_reg"/>
    <property type="match status" value="1"/>
</dbReference>
<dbReference type="OrthoDB" id="905812at2"/>
<sequence>MKTRSVAALFWLIALRCMGQTGRLTGVILNERQQPVEYATVALLQLVDSSFVKGGIADSTGRFVLPNLPAGTYRLRVTALGFQPFLKQPIGIGTTEVLVDAGRIQLSADSQNLNEVTVKGERPVIERSMGKLTLNVTNSFFKTATNALDVLRRAPGLLVSQDGSLSVKGQYAPVVYIEGKQLPLTAEELRGLAASDIDQIEVINNASAQFDGETRAVINIKLKRDKTLGWKGSLYSGFLQNQRYSGGELGGSATYKTRQWSYYGRLGYTVTNDYLSGLGHRVVRSDTTRTEFTTDSWFKRTAMPLTYQFSADFTPKPAHQFGLLVKGNRTTNIDRMTNLNQQQDYTGNAINTQLLQTLNVTQGHNQSVALDLNYKGTLNARGDQLSAFLDYAAYNTQKSQDFRNDYRTPEGTVLRSPMVMTGQFPSTIHIRSFRTDYSHSLGKAGKLEAGTKLTWTTTDSDLRYDTLAATGFVFDPSRSNRFLYDETILAAYGQWSGTIGKFDINAGLRVEDTRSTGNSLTLDKVINRRYFRWLPSLNVQWKLGETDVLSAGFTRKMRRPAFWELNPFTLYVDPYMYTEGNPFLLPVTNNTADLTYTHRAVTVSLNYRLDKDVFVQLPIQDDRTKIVRYTRVNLNTQQRAWFDVAVTHALTPWWKTQHYAQVQYAQTNSAYPTGGLIDSQAWSCYLDGRHTFTMGKGYTIDLSYYYSSPTVDYIYTVASSGSLSLGLQKRVLGGAGNLQLNASDLLNSYRELFYGQFQNLDVWTLQKRNSRQLTIRFTYAFGRSTFTRTNRSSGSADEENRAR</sequence>
<evidence type="ECO:0000259" key="4">
    <source>
        <dbReference type="Pfam" id="PF14905"/>
    </source>
</evidence>
<comment type="caution">
    <text evidence="5">The sequence shown here is derived from an EMBL/GenBank/DDBJ whole genome shotgun (WGS) entry which is preliminary data.</text>
</comment>
<dbReference type="GO" id="GO:0004180">
    <property type="term" value="F:carboxypeptidase activity"/>
    <property type="evidence" value="ECO:0007669"/>
    <property type="project" value="UniProtKB-KW"/>
</dbReference>
<keyword evidence="5" id="KW-0378">Hydrolase</keyword>
<dbReference type="Pfam" id="PF14905">
    <property type="entry name" value="OMP_b-brl_3"/>
    <property type="match status" value="1"/>
</dbReference>
<dbReference type="Proteomes" id="UP000238375">
    <property type="component" value="Unassembled WGS sequence"/>
</dbReference>
<evidence type="ECO:0000256" key="3">
    <source>
        <dbReference type="ARBA" id="ARBA00023237"/>
    </source>
</evidence>
<dbReference type="InterPro" id="IPR036942">
    <property type="entry name" value="Beta-barrel_TonB_sf"/>
</dbReference>
<dbReference type="Gene3D" id="2.40.170.20">
    <property type="entry name" value="TonB-dependent receptor, beta-barrel domain"/>
    <property type="match status" value="1"/>
</dbReference>
<keyword evidence="6" id="KW-1185">Reference proteome</keyword>
<proteinExistence type="predicted"/>
<organism evidence="5 6">
    <name type="scientific">Spirosoma oryzae</name>
    <dbReference type="NCBI Taxonomy" id="1469603"/>
    <lineage>
        <taxon>Bacteria</taxon>
        <taxon>Pseudomonadati</taxon>
        <taxon>Bacteroidota</taxon>
        <taxon>Cytophagia</taxon>
        <taxon>Cytophagales</taxon>
        <taxon>Cytophagaceae</taxon>
        <taxon>Spirosoma</taxon>
    </lineage>
</organism>
<keyword evidence="3" id="KW-0998">Cell outer membrane</keyword>